<sequence>MQKPHSREDLSYMVEMIGITKRFPGIVANDQISFAVRPGEIHALLGENGAGKSTLMSILTGLYRPDEGEIRLRGQQVHLQSPRDAVQRGIGMVHQHFKLVNSFTVAENILLGLQDGTGEVYQLHEINKKIEACSREYGLQLDPQAKIWQLSVGEQQRAEIIKLLYRGADLLILDEPTAVLTPQEATELYKTLRRMAELGKSVIVISHKLSEVLEHTDAITVLRSGRSVGTVATSGTSEQELTQMMVGRMLCPVLDKANVMPGKPVLTLENVTALGDRGLPALKEVTLTVNGGEILGIAGVAGNGQKELAEVIAGLRAIESGTKWINSVDHTGDTPQAAIHAGVSYIPEDRLGTGLVPNLNAVENILLKMYQKMPGWRINWSQAARDTTAIIKQHDIKIAHLDAPVKMLSGGNLQKLLLGREIFHHPELIVAMYPMRGLDIGAIETIRKLLLEVRAAGKGVLLISEELDELTCMADRIAVFHEGMVMGVVRPQEVTIETIGVMMAGKRMAVAMSGN</sequence>
<comment type="subcellular location">
    <subcellularLocation>
        <location evidence="1">Cell membrane</location>
        <topology evidence="1">Peripheral membrane protein</topology>
    </subcellularLocation>
</comment>
<dbReference type="Proteomes" id="UP000294813">
    <property type="component" value="Unassembled WGS sequence"/>
</dbReference>
<keyword evidence="3" id="KW-1003">Cell membrane</keyword>
<dbReference type="FunFam" id="3.40.50.300:FF:000127">
    <property type="entry name" value="Ribose import ATP-binding protein RbsA"/>
    <property type="match status" value="1"/>
</dbReference>
<reference evidence="10 11" key="1">
    <citation type="submission" date="2019-03" db="EMBL/GenBank/DDBJ databases">
        <title>Genomic Encyclopedia of Type Strains, Phase IV (KMG-IV): sequencing the most valuable type-strain genomes for metagenomic binning, comparative biology and taxonomic classification.</title>
        <authorList>
            <person name="Goeker M."/>
        </authorList>
    </citation>
    <scope>NUCLEOTIDE SEQUENCE [LARGE SCALE GENOMIC DNA]</scope>
    <source>
        <strain evidence="10 11">DSM 11170</strain>
    </source>
</reference>
<dbReference type="InterPro" id="IPR003593">
    <property type="entry name" value="AAA+_ATPase"/>
</dbReference>
<evidence type="ECO:0000313" key="10">
    <source>
        <dbReference type="EMBL" id="TCP60984.1"/>
    </source>
</evidence>
<protein>
    <submittedName>
        <fullName evidence="10">Nucleoside ABC transporter ATP-binding protein</fullName>
    </submittedName>
</protein>
<evidence type="ECO:0000256" key="5">
    <source>
        <dbReference type="ARBA" id="ARBA00022741"/>
    </source>
</evidence>
<dbReference type="InterPro" id="IPR017871">
    <property type="entry name" value="ABC_transporter-like_CS"/>
</dbReference>
<gene>
    <name evidence="10" type="ORF">EDD73_13210</name>
</gene>
<dbReference type="PANTHER" id="PTHR43790">
    <property type="entry name" value="CARBOHYDRATE TRANSPORT ATP-BINDING PROTEIN MG119-RELATED"/>
    <property type="match status" value="1"/>
</dbReference>
<dbReference type="InterPro" id="IPR050107">
    <property type="entry name" value="ABC_carbohydrate_import_ATPase"/>
</dbReference>
<dbReference type="GO" id="GO:0005886">
    <property type="term" value="C:plasma membrane"/>
    <property type="evidence" value="ECO:0007669"/>
    <property type="project" value="UniProtKB-SubCell"/>
</dbReference>
<feature type="domain" description="ABC transporter" evidence="9">
    <location>
        <begin position="14"/>
        <end position="249"/>
    </location>
</feature>
<dbReference type="InterPro" id="IPR003439">
    <property type="entry name" value="ABC_transporter-like_ATP-bd"/>
</dbReference>
<dbReference type="Gene3D" id="3.40.50.300">
    <property type="entry name" value="P-loop containing nucleotide triphosphate hydrolases"/>
    <property type="match status" value="2"/>
</dbReference>
<dbReference type="PROSITE" id="PS50893">
    <property type="entry name" value="ABC_TRANSPORTER_2"/>
    <property type="match status" value="2"/>
</dbReference>
<dbReference type="InterPro" id="IPR027417">
    <property type="entry name" value="P-loop_NTPase"/>
</dbReference>
<evidence type="ECO:0000259" key="9">
    <source>
        <dbReference type="PROSITE" id="PS50893"/>
    </source>
</evidence>
<dbReference type="Pfam" id="PF00005">
    <property type="entry name" value="ABC_tran"/>
    <property type="match status" value="2"/>
</dbReference>
<evidence type="ECO:0000313" key="11">
    <source>
        <dbReference type="Proteomes" id="UP000294813"/>
    </source>
</evidence>
<evidence type="ECO:0000256" key="3">
    <source>
        <dbReference type="ARBA" id="ARBA00022475"/>
    </source>
</evidence>
<dbReference type="CDD" id="cd03215">
    <property type="entry name" value="ABC_Carb_Monos_II"/>
    <property type="match status" value="1"/>
</dbReference>
<dbReference type="PROSITE" id="PS00211">
    <property type="entry name" value="ABC_TRANSPORTER_1"/>
    <property type="match status" value="2"/>
</dbReference>
<dbReference type="CDD" id="cd03216">
    <property type="entry name" value="ABC_Carb_Monos_I"/>
    <property type="match status" value="1"/>
</dbReference>
<keyword evidence="7" id="KW-1278">Translocase</keyword>
<keyword evidence="4" id="KW-0677">Repeat</keyword>
<evidence type="ECO:0000256" key="8">
    <source>
        <dbReference type="ARBA" id="ARBA00023136"/>
    </source>
</evidence>
<dbReference type="SMART" id="SM00382">
    <property type="entry name" value="AAA"/>
    <property type="match status" value="1"/>
</dbReference>
<dbReference type="GO" id="GO:0016887">
    <property type="term" value="F:ATP hydrolysis activity"/>
    <property type="evidence" value="ECO:0007669"/>
    <property type="project" value="InterPro"/>
</dbReference>
<evidence type="ECO:0000256" key="7">
    <source>
        <dbReference type="ARBA" id="ARBA00022967"/>
    </source>
</evidence>
<dbReference type="AlphaFoldDB" id="A0A4R2REK6"/>
<evidence type="ECO:0000256" key="4">
    <source>
        <dbReference type="ARBA" id="ARBA00022737"/>
    </source>
</evidence>
<dbReference type="EMBL" id="SLXT01000032">
    <property type="protein sequence ID" value="TCP60984.1"/>
    <property type="molecule type" value="Genomic_DNA"/>
</dbReference>
<evidence type="ECO:0000256" key="2">
    <source>
        <dbReference type="ARBA" id="ARBA00022448"/>
    </source>
</evidence>
<feature type="domain" description="ABC transporter" evidence="9">
    <location>
        <begin position="266"/>
        <end position="507"/>
    </location>
</feature>
<organism evidence="10 11">
    <name type="scientific">Heliophilum fasciatum</name>
    <dbReference type="NCBI Taxonomy" id="35700"/>
    <lineage>
        <taxon>Bacteria</taxon>
        <taxon>Bacillati</taxon>
        <taxon>Bacillota</taxon>
        <taxon>Clostridia</taxon>
        <taxon>Eubacteriales</taxon>
        <taxon>Heliobacteriaceae</taxon>
        <taxon>Heliophilum</taxon>
    </lineage>
</organism>
<evidence type="ECO:0000256" key="6">
    <source>
        <dbReference type="ARBA" id="ARBA00022840"/>
    </source>
</evidence>
<proteinExistence type="predicted"/>
<dbReference type="PANTHER" id="PTHR43790:SF9">
    <property type="entry name" value="GALACTOFURANOSE TRANSPORTER ATP-BINDING PROTEIN YTFR"/>
    <property type="match status" value="1"/>
</dbReference>
<name>A0A4R2REK6_9FIRM</name>
<dbReference type="SUPFAM" id="SSF52540">
    <property type="entry name" value="P-loop containing nucleoside triphosphate hydrolases"/>
    <property type="match status" value="2"/>
</dbReference>
<dbReference type="GO" id="GO:0005524">
    <property type="term" value="F:ATP binding"/>
    <property type="evidence" value="ECO:0007669"/>
    <property type="project" value="UniProtKB-KW"/>
</dbReference>
<accession>A0A4R2REK6</accession>
<keyword evidence="11" id="KW-1185">Reference proteome</keyword>
<comment type="caution">
    <text evidence="10">The sequence shown here is derived from an EMBL/GenBank/DDBJ whole genome shotgun (WGS) entry which is preliminary data.</text>
</comment>
<keyword evidence="8" id="KW-0472">Membrane</keyword>
<keyword evidence="2" id="KW-0813">Transport</keyword>
<keyword evidence="6 10" id="KW-0067">ATP-binding</keyword>
<evidence type="ECO:0000256" key="1">
    <source>
        <dbReference type="ARBA" id="ARBA00004202"/>
    </source>
</evidence>
<keyword evidence="5" id="KW-0547">Nucleotide-binding</keyword>